<evidence type="ECO:0000313" key="1">
    <source>
        <dbReference type="EMBL" id="EOY26302.1"/>
    </source>
</evidence>
<dbReference type="HOGENOM" id="CLU_2473493_0_0_1"/>
<organism evidence="1 2">
    <name type="scientific">Theobroma cacao</name>
    <name type="common">Cacao</name>
    <name type="synonym">Cocoa</name>
    <dbReference type="NCBI Taxonomy" id="3641"/>
    <lineage>
        <taxon>Eukaryota</taxon>
        <taxon>Viridiplantae</taxon>
        <taxon>Streptophyta</taxon>
        <taxon>Embryophyta</taxon>
        <taxon>Tracheophyta</taxon>
        <taxon>Spermatophyta</taxon>
        <taxon>Magnoliopsida</taxon>
        <taxon>eudicotyledons</taxon>
        <taxon>Gunneridae</taxon>
        <taxon>Pentapetalae</taxon>
        <taxon>rosids</taxon>
        <taxon>malvids</taxon>
        <taxon>Malvales</taxon>
        <taxon>Malvaceae</taxon>
        <taxon>Byttnerioideae</taxon>
        <taxon>Theobroma</taxon>
    </lineage>
</organism>
<accession>A0A061GAX9</accession>
<reference evidence="1 2" key="1">
    <citation type="journal article" date="2013" name="Genome Biol.">
        <title>The genome sequence of the most widely cultivated cacao type and its use to identify candidate genes regulating pod color.</title>
        <authorList>
            <person name="Motamayor J.C."/>
            <person name="Mockaitis K."/>
            <person name="Schmutz J."/>
            <person name="Haiminen N."/>
            <person name="Iii D.L."/>
            <person name="Cornejo O."/>
            <person name="Findley S.D."/>
            <person name="Zheng P."/>
            <person name="Utro F."/>
            <person name="Royaert S."/>
            <person name="Saski C."/>
            <person name="Jenkins J."/>
            <person name="Podicheti R."/>
            <person name="Zhao M."/>
            <person name="Scheffler B.E."/>
            <person name="Stack J.C."/>
            <person name="Feltus F.A."/>
            <person name="Mustiga G.M."/>
            <person name="Amores F."/>
            <person name="Phillips W."/>
            <person name="Marelli J.P."/>
            <person name="May G.D."/>
            <person name="Shapiro H."/>
            <person name="Ma J."/>
            <person name="Bustamante C.D."/>
            <person name="Schnell R.J."/>
            <person name="Main D."/>
            <person name="Gilbert D."/>
            <person name="Parida L."/>
            <person name="Kuhn D.N."/>
        </authorList>
    </citation>
    <scope>NUCLEOTIDE SEQUENCE [LARGE SCALE GENOMIC DNA]</scope>
    <source>
        <strain evidence="2">cv. Matina 1-6</strain>
    </source>
</reference>
<dbReference type="EMBL" id="CM001884">
    <property type="protein sequence ID" value="EOY26302.1"/>
    <property type="molecule type" value="Genomic_DNA"/>
</dbReference>
<dbReference type="InParanoid" id="A0A061GAX9"/>
<protein>
    <submittedName>
        <fullName evidence="1">Uncharacterized protein</fullName>
    </submittedName>
</protein>
<sequence>MPRLTSYLKKEICVYMNYGEPHGGIVLERMVYGTQSMRPTHGAVVDISPVIPTYSVRCHHWEITLDGDCDATYVRLLRVMSTSGVYSG</sequence>
<dbReference type="Gramene" id="EOY26302">
    <property type="protein sequence ID" value="EOY26302"/>
    <property type="gene ID" value="TCM_027785"/>
</dbReference>
<gene>
    <name evidence="1" type="ORF">TCM_027785</name>
</gene>
<name>A0A061GAX9_THECC</name>
<dbReference type="AlphaFoldDB" id="A0A061GAX9"/>
<proteinExistence type="predicted"/>
<keyword evidence="2" id="KW-1185">Reference proteome</keyword>
<evidence type="ECO:0000313" key="2">
    <source>
        <dbReference type="Proteomes" id="UP000026915"/>
    </source>
</evidence>
<dbReference type="Proteomes" id="UP000026915">
    <property type="component" value="Chromosome 6"/>
</dbReference>